<keyword evidence="4" id="KW-1185">Reference proteome</keyword>
<feature type="transmembrane region" description="Helical" evidence="2">
    <location>
        <begin position="244"/>
        <end position="264"/>
    </location>
</feature>
<keyword evidence="2" id="KW-0472">Membrane</keyword>
<proteinExistence type="predicted"/>
<reference evidence="3 4" key="1">
    <citation type="submission" date="2016-10" db="EMBL/GenBank/DDBJ databases">
        <authorList>
            <person name="de Groot N.N."/>
        </authorList>
    </citation>
    <scope>NUCLEOTIDE SEQUENCE [LARGE SCALE GENOMIC DNA]</scope>
    <source>
        <strain evidence="3 4">DSM 28286</strain>
    </source>
</reference>
<evidence type="ECO:0000313" key="3">
    <source>
        <dbReference type="EMBL" id="SFQ28459.1"/>
    </source>
</evidence>
<keyword evidence="2" id="KW-0812">Transmembrane</keyword>
<gene>
    <name evidence="3" type="ORF">SAMN05444277_10822</name>
</gene>
<keyword evidence="2" id="KW-1133">Transmembrane helix</keyword>
<dbReference type="RefSeq" id="WP_090659256.1">
    <property type="nucleotide sequence ID" value="NZ_FOXQ01000008.1"/>
</dbReference>
<dbReference type="STRING" id="1465490.SAMN05444277_10822"/>
<organism evidence="3 4">
    <name type="scientific">Parafilimonas terrae</name>
    <dbReference type="NCBI Taxonomy" id="1465490"/>
    <lineage>
        <taxon>Bacteria</taxon>
        <taxon>Pseudomonadati</taxon>
        <taxon>Bacteroidota</taxon>
        <taxon>Chitinophagia</taxon>
        <taxon>Chitinophagales</taxon>
        <taxon>Chitinophagaceae</taxon>
        <taxon>Parafilimonas</taxon>
    </lineage>
</organism>
<dbReference type="EMBL" id="FOXQ01000008">
    <property type="protein sequence ID" value="SFQ28459.1"/>
    <property type="molecule type" value="Genomic_DNA"/>
</dbReference>
<feature type="transmembrane region" description="Helical" evidence="2">
    <location>
        <begin position="12"/>
        <end position="39"/>
    </location>
</feature>
<evidence type="ECO:0000313" key="4">
    <source>
        <dbReference type="Proteomes" id="UP000199031"/>
    </source>
</evidence>
<accession>A0A1I5X902</accession>
<dbReference type="AlphaFoldDB" id="A0A1I5X902"/>
<evidence type="ECO:0000256" key="2">
    <source>
        <dbReference type="SAM" id="Phobius"/>
    </source>
</evidence>
<feature type="region of interest" description="Disordered" evidence="1">
    <location>
        <begin position="473"/>
        <end position="496"/>
    </location>
</feature>
<evidence type="ECO:0000256" key="1">
    <source>
        <dbReference type="SAM" id="MobiDB-lite"/>
    </source>
</evidence>
<dbReference type="OrthoDB" id="6286374at2"/>
<protein>
    <submittedName>
        <fullName evidence="3">Uncharacterized protein</fullName>
    </submittedName>
</protein>
<feature type="transmembrane region" description="Helical" evidence="2">
    <location>
        <begin position="429"/>
        <end position="447"/>
    </location>
</feature>
<sequence>MFNTPVLDVAIGLVFIFLLYSLLATSVNEAIATGLSLRARMLRKAIMLRMLSNTEEENKILNFLKGFAGIFTEIVYIFGGAPEKKPEDKNIGDQFYSHPIIRNYASSSFFKIPSYLAASNFAIILIESLKEDFNNKINEIAAQKIGNGKSVREVLDELNNSPDVIKIKELLDYYAWYYAANPGIKTYNELPGLPRGLDKEIHCILQLHLRNSLFDFNAFNKKIEGWYNDTMDRVSGWYKRQTQFILFVLGFALAFIFNVDTVAITNKLSTDKDARDQVVQLAVQSADLYKNDPRVQKQQQPANGETNPDSLLKLSQGYLNEAKRTLDSSLKNPNMVAGLGWGEYGKDDPAFIRRLSAKCFHRFLIFGRIRMKDSLNAVSNRINKEISLQQKPVNKDSLILVQFYKEQVKNFPVRIKTSYIFYSVGAKKILGFMITAFAICLGAPFWFDLLNKLIKIRGAGNNNNSSNTVDLTAAKETSTTMTNTTSTQNTSEEAVG</sequence>
<name>A0A1I5X902_9BACT</name>
<dbReference type="Proteomes" id="UP000199031">
    <property type="component" value="Unassembled WGS sequence"/>
</dbReference>